<evidence type="ECO:0000313" key="3">
    <source>
        <dbReference type="Proteomes" id="UP000198867"/>
    </source>
</evidence>
<protein>
    <submittedName>
        <fullName evidence="2">Uncharacterized protein</fullName>
    </submittedName>
</protein>
<keyword evidence="1" id="KW-0812">Transmembrane</keyword>
<evidence type="ECO:0000256" key="1">
    <source>
        <dbReference type="SAM" id="Phobius"/>
    </source>
</evidence>
<keyword evidence="1" id="KW-1133">Transmembrane helix</keyword>
<dbReference type="AlphaFoldDB" id="A0A1I5DSV4"/>
<dbReference type="RefSeq" id="WP_177216859.1">
    <property type="nucleotide sequence ID" value="NZ_FOVM01000011.1"/>
</dbReference>
<sequence length="52" mass="5780">MAFVLSFALFLAGIFLFYFAFTVESFQAIIFFAGILSISLSFGIPAHVLARR</sequence>
<name>A0A1I5DSV4_9MICO</name>
<proteinExistence type="predicted"/>
<gene>
    <name evidence="2" type="ORF">SAMN05216219_3058</name>
</gene>
<reference evidence="3" key="1">
    <citation type="submission" date="2016-10" db="EMBL/GenBank/DDBJ databases">
        <authorList>
            <person name="Varghese N."/>
            <person name="Submissions S."/>
        </authorList>
    </citation>
    <scope>NUCLEOTIDE SEQUENCE [LARGE SCALE GENOMIC DNA]</scope>
    <source>
        <strain evidence="3">CGMCC 1.11101</strain>
    </source>
</reference>
<keyword evidence="1" id="KW-0472">Membrane</keyword>
<dbReference type="STRING" id="995034.SAMN05216219_3058"/>
<evidence type="ECO:0000313" key="2">
    <source>
        <dbReference type="EMBL" id="SFO02345.1"/>
    </source>
</evidence>
<feature type="transmembrane region" description="Helical" evidence="1">
    <location>
        <begin position="29"/>
        <end position="50"/>
    </location>
</feature>
<accession>A0A1I5DSV4</accession>
<keyword evidence="3" id="KW-1185">Reference proteome</keyword>
<organism evidence="2 3">
    <name type="scientific">Mycetocola miduiensis</name>
    <dbReference type="NCBI Taxonomy" id="995034"/>
    <lineage>
        <taxon>Bacteria</taxon>
        <taxon>Bacillati</taxon>
        <taxon>Actinomycetota</taxon>
        <taxon>Actinomycetes</taxon>
        <taxon>Micrococcales</taxon>
        <taxon>Microbacteriaceae</taxon>
        <taxon>Mycetocola</taxon>
    </lineage>
</organism>
<dbReference type="Proteomes" id="UP000198867">
    <property type="component" value="Unassembled WGS sequence"/>
</dbReference>
<dbReference type="EMBL" id="FOVM01000011">
    <property type="protein sequence ID" value="SFO02345.1"/>
    <property type="molecule type" value="Genomic_DNA"/>
</dbReference>